<keyword evidence="1" id="KW-0812">Transmembrane</keyword>
<keyword evidence="3" id="KW-1185">Reference proteome</keyword>
<gene>
    <name evidence="2" type="ORF">Air01nite_62940</name>
</gene>
<reference evidence="2 3" key="1">
    <citation type="submission" date="2021-01" db="EMBL/GenBank/DDBJ databases">
        <title>Whole genome shotgun sequence of Asanoa iriomotensis NBRC 100142.</title>
        <authorList>
            <person name="Komaki H."/>
            <person name="Tamura T."/>
        </authorList>
    </citation>
    <scope>NUCLEOTIDE SEQUENCE [LARGE SCALE GENOMIC DNA]</scope>
    <source>
        <strain evidence="2 3">NBRC 100142</strain>
    </source>
</reference>
<name>A0ABQ4CBQ7_9ACTN</name>
<protein>
    <submittedName>
        <fullName evidence="2">Uncharacterized protein</fullName>
    </submittedName>
</protein>
<evidence type="ECO:0000313" key="3">
    <source>
        <dbReference type="Proteomes" id="UP000624325"/>
    </source>
</evidence>
<sequence>MAWEWVAPVATASAGAAGVFFTWLTGAQSRRHVERLTQRTEDAARRERSIQERRDAYLAALKVCRLDLARARYERKGDDEKLAEVHKSFPKGERVRMSIDAQIAVETFGSVAARRATARWADAAGEGEERMREVYEQLVALARAELGAEALDETLPARPVELPRARATRGYE</sequence>
<dbReference type="RefSeq" id="WP_203707020.1">
    <property type="nucleotide sequence ID" value="NZ_BAAALU010000006.1"/>
</dbReference>
<keyword evidence="1" id="KW-0472">Membrane</keyword>
<dbReference type="Proteomes" id="UP000624325">
    <property type="component" value="Unassembled WGS sequence"/>
</dbReference>
<feature type="transmembrane region" description="Helical" evidence="1">
    <location>
        <begin position="6"/>
        <end position="26"/>
    </location>
</feature>
<evidence type="ECO:0000313" key="2">
    <source>
        <dbReference type="EMBL" id="GIF60199.1"/>
    </source>
</evidence>
<keyword evidence="1" id="KW-1133">Transmembrane helix</keyword>
<organism evidence="2 3">
    <name type="scientific">Asanoa iriomotensis</name>
    <dbReference type="NCBI Taxonomy" id="234613"/>
    <lineage>
        <taxon>Bacteria</taxon>
        <taxon>Bacillati</taxon>
        <taxon>Actinomycetota</taxon>
        <taxon>Actinomycetes</taxon>
        <taxon>Micromonosporales</taxon>
        <taxon>Micromonosporaceae</taxon>
        <taxon>Asanoa</taxon>
    </lineage>
</organism>
<evidence type="ECO:0000256" key="1">
    <source>
        <dbReference type="SAM" id="Phobius"/>
    </source>
</evidence>
<proteinExistence type="predicted"/>
<accession>A0ABQ4CBQ7</accession>
<comment type="caution">
    <text evidence="2">The sequence shown here is derived from an EMBL/GenBank/DDBJ whole genome shotgun (WGS) entry which is preliminary data.</text>
</comment>
<dbReference type="EMBL" id="BONC01000062">
    <property type="protein sequence ID" value="GIF60199.1"/>
    <property type="molecule type" value="Genomic_DNA"/>
</dbReference>